<evidence type="ECO:0000256" key="5">
    <source>
        <dbReference type="ARBA" id="ARBA00023136"/>
    </source>
</evidence>
<evidence type="ECO:0000313" key="7">
    <source>
        <dbReference type="EMBL" id="CAF2873924.1"/>
    </source>
</evidence>
<evidence type="ECO:0000256" key="1">
    <source>
        <dbReference type="ARBA" id="ARBA00004477"/>
    </source>
</evidence>
<reference evidence="7" key="1">
    <citation type="submission" date="2021-02" db="EMBL/GenBank/DDBJ databases">
        <authorList>
            <person name="Bekaert M."/>
        </authorList>
    </citation>
    <scope>NUCLEOTIDE SEQUENCE</scope>
    <source>
        <strain evidence="7">IoA-00</strain>
    </source>
</reference>
<feature type="transmembrane region" description="Helical" evidence="6">
    <location>
        <begin position="50"/>
        <end position="70"/>
    </location>
</feature>
<gene>
    <name evidence="7" type="ORF">LSAA_6449</name>
</gene>
<dbReference type="Pfam" id="PF02453">
    <property type="entry name" value="Reticulon"/>
    <property type="match status" value="1"/>
</dbReference>
<evidence type="ECO:0000256" key="3">
    <source>
        <dbReference type="ARBA" id="ARBA00022824"/>
    </source>
</evidence>
<name>A0A7R8CNK1_LEPSM</name>
<dbReference type="OMA" id="VIGSWCD"/>
<organism evidence="7 8">
    <name type="scientific">Lepeophtheirus salmonis</name>
    <name type="common">Salmon louse</name>
    <name type="synonym">Caligus salmonis</name>
    <dbReference type="NCBI Taxonomy" id="72036"/>
    <lineage>
        <taxon>Eukaryota</taxon>
        <taxon>Metazoa</taxon>
        <taxon>Ecdysozoa</taxon>
        <taxon>Arthropoda</taxon>
        <taxon>Crustacea</taxon>
        <taxon>Multicrustacea</taxon>
        <taxon>Hexanauplia</taxon>
        <taxon>Copepoda</taxon>
        <taxon>Siphonostomatoida</taxon>
        <taxon>Caligidae</taxon>
        <taxon>Lepeophtheirus</taxon>
    </lineage>
</organism>
<dbReference type="PANTHER" id="PTHR45799">
    <property type="entry name" value="RETICULON-LIKE PROTEIN"/>
    <property type="match status" value="1"/>
</dbReference>
<keyword evidence="2 6" id="KW-0812">Transmembrane</keyword>
<dbReference type="AlphaFoldDB" id="A0A7R8CNK1"/>
<accession>A0A7R8CNK1</accession>
<feature type="transmembrane region" description="Helical" evidence="6">
    <location>
        <begin position="20"/>
        <end position="41"/>
    </location>
</feature>
<dbReference type="InterPro" id="IPR003388">
    <property type="entry name" value="Reticulon"/>
</dbReference>
<evidence type="ECO:0000256" key="4">
    <source>
        <dbReference type="ARBA" id="ARBA00022989"/>
    </source>
</evidence>
<proteinExistence type="predicted"/>
<keyword evidence="8" id="KW-1185">Reference proteome</keyword>
<evidence type="ECO:0000256" key="6">
    <source>
        <dbReference type="RuleBase" id="RU363132"/>
    </source>
</evidence>
<dbReference type="PANTHER" id="PTHR45799:SF2">
    <property type="entry name" value="RETICULON-LIKE PROTEIN"/>
    <property type="match status" value="1"/>
</dbReference>
<dbReference type="Proteomes" id="UP000675881">
    <property type="component" value="Chromosome 2"/>
</dbReference>
<dbReference type="Gene3D" id="1.20.5.2480">
    <property type="match status" value="1"/>
</dbReference>
<dbReference type="GO" id="GO:0030424">
    <property type="term" value="C:axon"/>
    <property type="evidence" value="ECO:0007669"/>
    <property type="project" value="TreeGrafter"/>
</dbReference>
<comment type="subcellular location">
    <subcellularLocation>
        <location evidence="1 6">Endoplasmic reticulum membrane</location>
        <topology evidence="1 6">Multi-pass membrane protein</topology>
    </subcellularLocation>
</comment>
<keyword evidence="4 6" id="KW-1133">Transmembrane helix</keyword>
<protein>
    <recommendedName>
        <fullName evidence="6">Reticulon-like protein</fullName>
    </recommendedName>
</protein>
<feature type="transmembrane region" description="Helical" evidence="6">
    <location>
        <begin position="130"/>
        <end position="154"/>
    </location>
</feature>
<dbReference type="InterPro" id="IPR046964">
    <property type="entry name" value="RTN1-4"/>
</dbReference>
<keyword evidence="3 6" id="KW-0256">Endoplasmic reticulum</keyword>
<evidence type="ECO:0000256" key="2">
    <source>
        <dbReference type="ARBA" id="ARBA00022692"/>
    </source>
</evidence>
<sequence length="205" mass="22633">MGVMKFIMEFEALYLWKDPVQSGIVFGSVLMALMSICYFSLISVISYSSLLLLMAVISIKIGIYVAVTFMKKEVTNPILKYSGVDLTVSSDKVINIAKNLTAKFNVSVTELRRLFLVECMADSVKFGLSLWAMTYIGSWFNMMTLIILSWVGLFSIPKLYGNNKAAIDPLLEKAMGHFNDLKSKAEAVIPGAAKGAAATEVKKEE</sequence>
<dbReference type="EMBL" id="HG994581">
    <property type="protein sequence ID" value="CAF2873924.1"/>
    <property type="molecule type" value="Genomic_DNA"/>
</dbReference>
<keyword evidence="5 6" id="KW-0472">Membrane</keyword>
<evidence type="ECO:0000313" key="8">
    <source>
        <dbReference type="Proteomes" id="UP000675881"/>
    </source>
</evidence>
<dbReference type="GO" id="GO:0005789">
    <property type="term" value="C:endoplasmic reticulum membrane"/>
    <property type="evidence" value="ECO:0007669"/>
    <property type="project" value="UniProtKB-SubCell"/>
</dbReference>
<dbReference type="PROSITE" id="PS50845">
    <property type="entry name" value="RETICULON"/>
    <property type="match status" value="1"/>
</dbReference>
<dbReference type="OrthoDB" id="567788at2759"/>